<dbReference type="OrthoDB" id="2691979at2"/>
<dbReference type="Proteomes" id="UP000297982">
    <property type="component" value="Unassembled WGS sequence"/>
</dbReference>
<name>A0A4Z0H7E8_9BACI</name>
<comment type="caution">
    <text evidence="2">The sequence shown here is derived from an EMBL/GenBank/DDBJ whole genome shotgun (WGS) entry which is preliminary data.</text>
</comment>
<protein>
    <submittedName>
        <fullName evidence="2">Uncharacterized protein</fullName>
    </submittedName>
</protein>
<keyword evidence="3" id="KW-1185">Reference proteome</keyword>
<evidence type="ECO:0000313" key="3">
    <source>
        <dbReference type="Proteomes" id="UP000297982"/>
    </source>
</evidence>
<gene>
    <name evidence="2" type="ORF">E4663_08275</name>
</gene>
<evidence type="ECO:0000256" key="1">
    <source>
        <dbReference type="SAM" id="Phobius"/>
    </source>
</evidence>
<keyword evidence="1" id="KW-0812">Transmembrane</keyword>
<dbReference type="EMBL" id="SRJC01000001">
    <property type="protein sequence ID" value="TGB04976.1"/>
    <property type="molecule type" value="Genomic_DNA"/>
</dbReference>
<keyword evidence="1" id="KW-1133">Transmembrane helix</keyword>
<accession>A0A4Z0H7E8</accession>
<dbReference type="STRING" id="192814.GCA_900166575_01994"/>
<feature type="transmembrane region" description="Helical" evidence="1">
    <location>
        <begin position="48"/>
        <end position="66"/>
    </location>
</feature>
<reference evidence="2 3" key="1">
    <citation type="journal article" date="2003" name="Int. J. Syst. Evol. Microbiol.">
        <title>Halobacillus salinus sp. nov., isolated from a salt lake on the coast of the East Sea in Korea.</title>
        <authorList>
            <person name="Yoon J.H."/>
            <person name="Kang K.H."/>
            <person name="Park Y.H."/>
        </authorList>
    </citation>
    <scope>NUCLEOTIDE SEQUENCE [LARGE SCALE GENOMIC DNA]</scope>
    <source>
        <strain evidence="2 3">HSL-3</strain>
    </source>
</reference>
<feature type="transmembrane region" description="Helical" evidence="1">
    <location>
        <begin position="73"/>
        <end position="92"/>
    </location>
</feature>
<organism evidence="2 3">
    <name type="scientific">Halobacillus salinus</name>
    <dbReference type="NCBI Taxonomy" id="192814"/>
    <lineage>
        <taxon>Bacteria</taxon>
        <taxon>Bacillati</taxon>
        <taxon>Bacillota</taxon>
        <taxon>Bacilli</taxon>
        <taxon>Bacillales</taxon>
        <taxon>Bacillaceae</taxon>
        <taxon>Halobacillus</taxon>
    </lineage>
</organism>
<keyword evidence="1" id="KW-0472">Membrane</keyword>
<evidence type="ECO:0000313" key="2">
    <source>
        <dbReference type="EMBL" id="TGB04976.1"/>
    </source>
</evidence>
<feature type="transmembrane region" description="Helical" evidence="1">
    <location>
        <begin position="12"/>
        <end position="36"/>
    </location>
</feature>
<dbReference type="AlphaFoldDB" id="A0A4Z0H7E8"/>
<proteinExistence type="predicted"/>
<sequence>MRVIVVKSKKHSFFLLMNASLGLLTCFIYLYTWVAFAFMESMWSFEPLLSLVGSITLFILWNVYILKNERKKYWAQAIFSYLASIAVFAYFLS</sequence>